<feature type="transmembrane region" description="Helical" evidence="1">
    <location>
        <begin position="6"/>
        <end position="25"/>
    </location>
</feature>
<dbReference type="Proteomes" id="UP001263371">
    <property type="component" value="Unassembled WGS sequence"/>
</dbReference>
<keyword evidence="1" id="KW-0472">Membrane</keyword>
<evidence type="ECO:0000256" key="1">
    <source>
        <dbReference type="SAM" id="Phobius"/>
    </source>
</evidence>
<name>A0ABU3T4H1_9MICO</name>
<evidence type="ECO:0000313" key="3">
    <source>
        <dbReference type="Proteomes" id="UP001263371"/>
    </source>
</evidence>
<comment type="caution">
    <text evidence="2">The sequence shown here is derived from an EMBL/GenBank/DDBJ whole genome shotgun (WGS) entry which is preliminary data.</text>
</comment>
<organism evidence="2 3">
    <name type="scientific">Microbacterium galbum</name>
    <dbReference type="NCBI Taxonomy" id="3075994"/>
    <lineage>
        <taxon>Bacteria</taxon>
        <taxon>Bacillati</taxon>
        <taxon>Actinomycetota</taxon>
        <taxon>Actinomycetes</taxon>
        <taxon>Micrococcales</taxon>
        <taxon>Microbacteriaceae</taxon>
        <taxon>Microbacterium</taxon>
    </lineage>
</organism>
<keyword evidence="1" id="KW-1133">Transmembrane helix</keyword>
<reference evidence="2 3" key="1">
    <citation type="submission" date="2023-09" db="EMBL/GenBank/DDBJ databases">
        <title>Microbacterium fusihabitans sp. nov., Microbacterium phycihabitans sp. nov., and Microbacterium cervinum sp. nov., isolated from dried seaweeds of beach.</title>
        <authorList>
            <person name="Lee S.D."/>
        </authorList>
    </citation>
    <scope>NUCLEOTIDE SEQUENCE [LARGE SCALE GENOMIC DNA]</scope>
    <source>
        <strain evidence="2 3">KSW4-17</strain>
    </source>
</reference>
<protein>
    <submittedName>
        <fullName evidence="2">Uncharacterized protein</fullName>
    </submittedName>
</protein>
<sequence>MDPLTSLVFVVVMAAVALSAVYGVVREAVRDELTARGRESRDSPASDA</sequence>
<dbReference type="EMBL" id="JAWDIS010000001">
    <property type="protein sequence ID" value="MDU0366221.1"/>
    <property type="molecule type" value="Genomic_DNA"/>
</dbReference>
<evidence type="ECO:0000313" key="2">
    <source>
        <dbReference type="EMBL" id="MDU0366221.1"/>
    </source>
</evidence>
<proteinExistence type="predicted"/>
<accession>A0ABU3T4H1</accession>
<dbReference type="RefSeq" id="WP_315993487.1">
    <property type="nucleotide sequence ID" value="NZ_JAWDIS010000001.1"/>
</dbReference>
<keyword evidence="1" id="KW-0812">Transmembrane</keyword>
<keyword evidence="3" id="KW-1185">Reference proteome</keyword>
<gene>
    <name evidence="2" type="ORF">RWH45_03270</name>
</gene>